<organism evidence="2 3">
    <name type="scientific">Protea cynaroides</name>
    <dbReference type="NCBI Taxonomy" id="273540"/>
    <lineage>
        <taxon>Eukaryota</taxon>
        <taxon>Viridiplantae</taxon>
        <taxon>Streptophyta</taxon>
        <taxon>Embryophyta</taxon>
        <taxon>Tracheophyta</taxon>
        <taxon>Spermatophyta</taxon>
        <taxon>Magnoliopsida</taxon>
        <taxon>Proteales</taxon>
        <taxon>Proteaceae</taxon>
        <taxon>Protea</taxon>
    </lineage>
</organism>
<accession>A0A9Q0JV16</accession>
<feature type="transmembrane region" description="Helical" evidence="1">
    <location>
        <begin position="75"/>
        <end position="95"/>
    </location>
</feature>
<feature type="transmembrane region" description="Helical" evidence="1">
    <location>
        <begin position="18"/>
        <end position="38"/>
    </location>
</feature>
<dbReference type="EMBL" id="JAMYWD010000012">
    <property type="protein sequence ID" value="KAJ4951318.1"/>
    <property type="molecule type" value="Genomic_DNA"/>
</dbReference>
<comment type="caution">
    <text evidence="2">The sequence shown here is derived from an EMBL/GenBank/DDBJ whole genome shotgun (WGS) entry which is preliminary data.</text>
</comment>
<keyword evidence="1" id="KW-0472">Membrane</keyword>
<dbReference type="Proteomes" id="UP001141806">
    <property type="component" value="Unassembled WGS sequence"/>
</dbReference>
<keyword evidence="1" id="KW-1133">Transmembrane helix</keyword>
<dbReference type="AlphaFoldDB" id="A0A9Q0JV16"/>
<keyword evidence="1" id="KW-0812">Transmembrane</keyword>
<reference evidence="2" key="1">
    <citation type="journal article" date="2023" name="Plant J.">
        <title>The genome of the king protea, Protea cynaroides.</title>
        <authorList>
            <person name="Chang J."/>
            <person name="Duong T.A."/>
            <person name="Schoeman C."/>
            <person name="Ma X."/>
            <person name="Roodt D."/>
            <person name="Barker N."/>
            <person name="Li Z."/>
            <person name="Van de Peer Y."/>
            <person name="Mizrachi E."/>
        </authorList>
    </citation>
    <scope>NUCLEOTIDE SEQUENCE</scope>
    <source>
        <tissue evidence="2">Young leaves</tissue>
    </source>
</reference>
<feature type="transmembrane region" description="Helical" evidence="1">
    <location>
        <begin position="50"/>
        <end position="69"/>
    </location>
</feature>
<name>A0A9Q0JV16_9MAGN</name>
<evidence type="ECO:0000313" key="2">
    <source>
        <dbReference type="EMBL" id="KAJ4951318.1"/>
    </source>
</evidence>
<evidence type="ECO:0000256" key="1">
    <source>
        <dbReference type="SAM" id="Phobius"/>
    </source>
</evidence>
<evidence type="ECO:0000313" key="3">
    <source>
        <dbReference type="Proteomes" id="UP001141806"/>
    </source>
</evidence>
<gene>
    <name evidence="2" type="ORF">NE237_028150</name>
</gene>
<proteinExistence type="predicted"/>
<protein>
    <submittedName>
        <fullName evidence="2">Uncharacterized protein</fullName>
    </submittedName>
</protein>
<sequence length="104" mass="12503">MRFHQEFLVILPNELERLIILCGKFFLLILRRVSVTVLQNSEKVQVMFSFYRNLDLLIMTLFSLFYVNYVAMPEGLSLFMFPFVFMISYNIRFVFGFRPLDVRV</sequence>
<keyword evidence="3" id="KW-1185">Reference proteome</keyword>